<feature type="region of interest" description="Disordered" evidence="1">
    <location>
        <begin position="685"/>
        <end position="704"/>
    </location>
</feature>
<dbReference type="SMART" id="SM00327">
    <property type="entry name" value="VWA"/>
    <property type="match status" value="1"/>
</dbReference>
<dbReference type="GO" id="GO:0032991">
    <property type="term" value="C:protein-containing complex"/>
    <property type="evidence" value="ECO:0007669"/>
    <property type="project" value="UniProtKB-ARBA"/>
</dbReference>
<reference evidence="3" key="1">
    <citation type="submission" date="2020-11" db="EMBL/GenBank/DDBJ databases">
        <authorList>
            <person name="Tran Van P."/>
        </authorList>
    </citation>
    <scope>NUCLEOTIDE SEQUENCE</scope>
</reference>
<evidence type="ECO:0000259" key="2">
    <source>
        <dbReference type="PROSITE" id="PS50234"/>
    </source>
</evidence>
<dbReference type="PROSITE" id="PS50234">
    <property type="entry name" value="VWFA"/>
    <property type="match status" value="1"/>
</dbReference>
<dbReference type="InterPro" id="IPR050934">
    <property type="entry name" value="ITIH"/>
</dbReference>
<dbReference type="SUPFAM" id="SSF53300">
    <property type="entry name" value="vWA-like"/>
    <property type="match status" value="1"/>
</dbReference>
<protein>
    <recommendedName>
        <fullName evidence="2">VWFA domain-containing protein</fullName>
    </recommendedName>
</protein>
<feature type="domain" description="VWFA" evidence="2">
    <location>
        <begin position="319"/>
        <end position="535"/>
    </location>
</feature>
<dbReference type="AlphaFoldDB" id="A0A7R9CXE8"/>
<dbReference type="InterPro" id="IPR002035">
    <property type="entry name" value="VWF_A"/>
</dbReference>
<dbReference type="Pfam" id="PF00092">
    <property type="entry name" value="VWA"/>
    <property type="match status" value="1"/>
</dbReference>
<dbReference type="InterPro" id="IPR036465">
    <property type="entry name" value="vWFA_dom_sf"/>
</dbReference>
<dbReference type="Gene3D" id="3.40.50.410">
    <property type="entry name" value="von Willebrand factor, type A domain"/>
    <property type="match status" value="1"/>
</dbReference>
<feature type="region of interest" description="Disordered" evidence="1">
    <location>
        <begin position="879"/>
        <end position="902"/>
    </location>
</feature>
<name>A0A7R9CXE8_TIMPO</name>
<gene>
    <name evidence="3" type="ORF">TPSB3V08_LOCUS3694</name>
</gene>
<evidence type="ECO:0000256" key="1">
    <source>
        <dbReference type="SAM" id="MobiDB-lite"/>
    </source>
</evidence>
<sequence length="902" mass="99869">MAERSSQPLLSISSLFPDLDQSVFLAMKTSAVVVILTAVFWCGDVNAQDKSLLSIGGQIQLPRQQSRRGYGKSGKKSGVWFNNTENTQLQRTYVYKLRTTRCVHHVSTWSQQLYPLRRLRLTGDHPSDRLLLATGYFCPPGDMQCVVHHRILLPVWVTLNSRNSNRFTVSVNIESEKKVTFNLTYEELLKRELSVYNHAININPGQIVPDLSVEVYINESSKITTLEVPALKESNEINQENATQGNPLAKIERLSDTSAIIRWAPTPEEQKQLNSEGVKGQLVVRYDVDRESHPQQILVNEGYFVHFFAPSNLPTLNKHVTFVLDVSGSMSGRKIEQLREAMTTILSDLRPGDFFSIIIFSTYVQVWDPEHIRPQVIDYNYYSENKERTTPQELLRSSIVPATPANIRIAKEFVGSLVDDSSTNIYGALLKALDVVRLGRNLTSSNDVLYENPEPMIIFLTDGQPNEEESDLTVIADTVTASNKNASAAIFCLAFGENADLEFLKKLSLRNSGFARKIYEASDAAIQLQDFYRQVASPLLADVSFNYTEGQVEEGSVSKTHFNTLFLGSEFVVTGKLKSTELTGGLTARSPNGTTSLPFGPDIIVICPRFPPTGEPTEEHNVTNASFMERLWAYLTIQQLLEKDKVDSPPEVNTSSPNKMKALEIALKYSFVTPLTSLVVVKPNETTSADTEKGDTTSPDFGRGYPHANYAPAVARAGIYPQSIRFGGGVGAPGSISQSSLDDVQLETFEPALSTMLPLSGLTIVPLSSLTWLNNVTSEAGITLPNQSTGRRRGSTTWTESGELHTNSAFSDCTTSLGGSGHCRHLPYCALDVFTLNVTDYLPFFCRIDTQHQRSHGATVSYSSTPGPVRTVRGGLPEQCQQRQDSGGKTLQVKKKHSEELR</sequence>
<dbReference type="PANTHER" id="PTHR10338:SF108">
    <property type="entry name" value="INTER-ALPHA-TRYPSIN INHIBITOR HEAVY CHAIN H4-LIKE PROTEIN"/>
    <property type="match status" value="1"/>
</dbReference>
<evidence type="ECO:0000313" key="3">
    <source>
        <dbReference type="EMBL" id="CAD7402716.1"/>
    </source>
</evidence>
<organism evidence="3">
    <name type="scientific">Timema poppense</name>
    <name type="common">Walking stick</name>
    <dbReference type="NCBI Taxonomy" id="170557"/>
    <lineage>
        <taxon>Eukaryota</taxon>
        <taxon>Metazoa</taxon>
        <taxon>Ecdysozoa</taxon>
        <taxon>Arthropoda</taxon>
        <taxon>Hexapoda</taxon>
        <taxon>Insecta</taxon>
        <taxon>Pterygota</taxon>
        <taxon>Neoptera</taxon>
        <taxon>Polyneoptera</taxon>
        <taxon>Phasmatodea</taxon>
        <taxon>Timematodea</taxon>
        <taxon>Timematoidea</taxon>
        <taxon>Timematidae</taxon>
        <taxon>Timema</taxon>
    </lineage>
</organism>
<dbReference type="EMBL" id="OD001643">
    <property type="protein sequence ID" value="CAD7402716.1"/>
    <property type="molecule type" value="Genomic_DNA"/>
</dbReference>
<dbReference type="PANTHER" id="PTHR10338">
    <property type="entry name" value="INTER-ALPHA-TRYPSIN INHIBITOR HEAVY CHAIN FAMILY MEMBER"/>
    <property type="match status" value="1"/>
</dbReference>
<proteinExistence type="predicted"/>
<feature type="compositionally biased region" description="Polar residues" evidence="1">
    <location>
        <begin position="879"/>
        <end position="889"/>
    </location>
</feature>
<accession>A0A7R9CXE8</accession>